<evidence type="ECO:0000313" key="2">
    <source>
        <dbReference type="EMBL" id="NEY72276.1"/>
    </source>
</evidence>
<dbReference type="InterPro" id="IPR052354">
    <property type="entry name" value="Cell_Wall_Dynamics_Protein"/>
</dbReference>
<dbReference type="InterPro" id="IPR018392">
    <property type="entry name" value="LysM"/>
</dbReference>
<reference evidence="2 3" key="1">
    <citation type="submission" date="2020-02" db="EMBL/GenBank/DDBJ databases">
        <title>Bacillus aquiflavi sp. nov., isolated from yellow water of strong flavor Chinese baijiu in Yibin region of China.</title>
        <authorList>
            <person name="Xie J."/>
        </authorList>
    </citation>
    <scope>NUCLEOTIDE SEQUENCE [LARGE SCALE GENOMIC DNA]</scope>
    <source>
        <strain evidence="2 3">SA4</strain>
    </source>
</reference>
<dbReference type="Proteomes" id="UP000481043">
    <property type="component" value="Unassembled WGS sequence"/>
</dbReference>
<evidence type="ECO:0000259" key="1">
    <source>
        <dbReference type="PROSITE" id="PS51782"/>
    </source>
</evidence>
<dbReference type="PANTHER" id="PTHR34408">
    <property type="entry name" value="FAMILY PROTEIN, PUTATIVE-RELATED"/>
    <property type="match status" value="1"/>
</dbReference>
<keyword evidence="3" id="KW-1185">Reference proteome</keyword>
<dbReference type="RefSeq" id="WP_163179728.1">
    <property type="nucleotide sequence ID" value="NZ_JAAIWM010000003.1"/>
</dbReference>
<dbReference type="AlphaFoldDB" id="A0A6M0Q7E2"/>
<dbReference type="Gene3D" id="2.30.30.40">
    <property type="entry name" value="SH3 Domains"/>
    <property type="match status" value="1"/>
</dbReference>
<name>A0A6M0Q7E2_9BACI</name>
<dbReference type="GO" id="GO:0004040">
    <property type="term" value="F:amidase activity"/>
    <property type="evidence" value="ECO:0007669"/>
    <property type="project" value="InterPro"/>
</dbReference>
<dbReference type="EMBL" id="JAAIWM010000003">
    <property type="protein sequence ID" value="NEY72276.1"/>
    <property type="molecule type" value="Genomic_DNA"/>
</dbReference>
<dbReference type="PROSITE" id="PS51782">
    <property type="entry name" value="LYSM"/>
    <property type="match status" value="1"/>
</dbReference>
<accession>A0A6M0Q7E2</accession>
<dbReference type="InterPro" id="IPR002901">
    <property type="entry name" value="MGlyc_endo_b_GlcNAc-like_dom"/>
</dbReference>
<comment type="caution">
    <text evidence="2">The sequence shown here is derived from an EMBL/GenBank/DDBJ whole genome shotgun (WGS) entry which is preliminary data.</text>
</comment>
<sequence length="1015" mass="112111">MSKRLTKILVLIVIFSMQLTGFSNIVNASEGYTINTDASLTVKDVVTVYSVENNVDLGRLEPGQTFYYENYDSEKVFVRIGSVLGYLDRSLVTLNENATQSNSNLEYVSSLTLTEETEVYSSETQEKIAILSMQEIDGVFIDDSTFEVLIAGKKGKILVSSKIVLDETTETTDTTEVLPDSESGVVEESNDTTTTEPVQETTVDVSTNTQTESTTITISEVSSTTFTTNDKFFEATSRTAIYEKKDGKLVRVGAVDAGQQYPRIGDTGDWHVIKFGNTTGFVKKVYTIPSDGKAIQNANTFYANSKVIISPKLNIAVYDTSSGVSVQYASLYQGIQYPIISDIGDWLRIDVAGRIGYIREKDVTIPFTLNDKFFEATTRTAIYEKKDGVLIRVGAVDAGQQYPRIGDTGDWHTIKFGNTIGYVKKVFTIPSDGKKIKNANTVYSNSNVSILPKLNIAVYDTSSGVSVQFASLYEGNAYPIINDIGDWLRVDVAGRIGFIRERDVTKAFTSNDKHFEATIRTAIYEKKDGILVKVGAVDQGQHYPRIGDTGSWHVIKFGNTTGYVKKAYTVPSDGKAIKNANTIYTNSKLFINPKLNIAVYDTSSGVSVQFASLYEGITYPIISDIGDWLRVDVAGRIGFIRERDIVFVGLNYSSYNLSFAEALDMQMRVRPQTDKYRNNAAYVSSSSVDVFNGGSITGSSVNLRTSPDLDTSANIYKMVARGTAFILLDNNVTGDSFNGSTTWFKIEYENQILYVHSSLASSSSRIAKTKAVTNIHADVNSTSHIYGTVSQGALLRVVSEGTSWNSIGIGAWRNATSDDTSYFLNPINFKDDDTQKYQFLDLRYFTDIPSAELAQLLNGKGILSGTEDIFRQVASQAKINELYLISHALLETGNGTSPLATGVVYNGKTVYNFFGIHAFDSCPIECGAKKAYDEGWFTVELAIAGGAEFAKNSYIYNGQNTLYSMRWNPAGMAEKGSATHQYATDIGWSNKQVHYYSQFYFGREYNLHFDIPVYK</sequence>
<organism evidence="2 3">
    <name type="scientific">Bacillus mesophilus</name>
    <dbReference type="NCBI Taxonomy" id="1808955"/>
    <lineage>
        <taxon>Bacteria</taxon>
        <taxon>Bacillati</taxon>
        <taxon>Bacillota</taxon>
        <taxon>Bacilli</taxon>
        <taxon>Bacillales</taxon>
        <taxon>Bacillaceae</taxon>
        <taxon>Bacillus</taxon>
    </lineage>
</organism>
<dbReference type="SMART" id="SM00047">
    <property type="entry name" value="LYZ2"/>
    <property type="match status" value="1"/>
</dbReference>
<dbReference type="Gene3D" id="1.10.530.10">
    <property type="match status" value="1"/>
</dbReference>
<gene>
    <name evidence="2" type="ORF">G4D63_11120</name>
</gene>
<protein>
    <recommendedName>
        <fullName evidence="1">LysM domain-containing protein</fullName>
    </recommendedName>
</protein>
<dbReference type="Pfam" id="PF01832">
    <property type="entry name" value="Glucosaminidase"/>
    <property type="match status" value="1"/>
</dbReference>
<feature type="domain" description="LysM" evidence="1">
    <location>
        <begin position="551"/>
        <end position="597"/>
    </location>
</feature>
<proteinExistence type="predicted"/>
<evidence type="ECO:0000313" key="3">
    <source>
        <dbReference type="Proteomes" id="UP000481043"/>
    </source>
</evidence>
<dbReference type="PANTHER" id="PTHR34408:SF1">
    <property type="entry name" value="GLYCOSYL HYDROLASE FAMILY 19 DOMAIN-CONTAINING PROTEIN HI_1415"/>
    <property type="match status" value="1"/>
</dbReference>